<accession>A0A0E9XQQ2</accession>
<reference evidence="1" key="2">
    <citation type="journal article" date="2015" name="Fish Shellfish Immunol.">
        <title>Early steps in the European eel (Anguilla anguilla)-Vibrio vulnificus interaction in the gills: Role of the RtxA13 toxin.</title>
        <authorList>
            <person name="Callol A."/>
            <person name="Pajuelo D."/>
            <person name="Ebbesson L."/>
            <person name="Teles M."/>
            <person name="MacKenzie S."/>
            <person name="Amaro C."/>
        </authorList>
    </citation>
    <scope>NUCLEOTIDE SEQUENCE</scope>
</reference>
<reference evidence="1" key="1">
    <citation type="submission" date="2014-11" db="EMBL/GenBank/DDBJ databases">
        <authorList>
            <person name="Amaro Gonzalez C."/>
        </authorList>
    </citation>
    <scope>NUCLEOTIDE SEQUENCE</scope>
</reference>
<name>A0A0E9XQQ2_ANGAN</name>
<sequence length="42" mass="4893">MPISALVNIMQVWMHIFDGHVMGPCVLWFPWQPQLCHLCSLL</sequence>
<dbReference type="AlphaFoldDB" id="A0A0E9XQQ2"/>
<evidence type="ECO:0000313" key="1">
    <source>
        <dbReference type="EMBL" id="JAI04960.1"/>
    </source>
</evidence>
<dbReference type="EMBL" id="GBXM01003618">
    <property type="protein sequence ID" value="JAI04960.1"/>
    <property type="molecule type" value="Transcribed_RNA"/>
</dbReference>
<protein>
    <submittedName>
        <fullName evidence="1">Uncharacterized protein</fullName>
    </submittedName>
</protein>
<organism evidence="1">
    <name type="scientific">Anguilla anguilla</name>
    <name type="common">European freshwater eel</name>
    <name type="synonym">Muraena anguilla</name>
    <dbReference type="NCBI Taxonomy" id="7936"/>
    <lineage>
        <taxon>Eukaryota</taxon>
        <taxon>Metazoa</taxon>
        <taxon>Chordata</taxon>
        <taxon>Craniata</taxon>
        <taxon>Vertebrata</taxon>
        <taxon>Euteleostomi</taxon>
        <taxon>Actinopterygii</taxon>
        <taxon>Neopterygii</taxon>
        <taxon>Teleostei</taxon>
        <taxon>Anguilliformes</taxon>
        <taxon>Anguillidae</taxon>
        <taxon>Anguilla</taxon>
    </lineage>
</organism>
<proteinExistence type="predicted"/>